<dbReference type="STRING" id="50429.A0A2B4SP52"/>
<proteinExistence type="predicted"/>
<dbReference type="PANTHER" id="PTHR22812">
    <property type="entry name" value="CHROMOBOX PROTEIN"/>
    <property type="match status" value="1"/>
</dbReference>
<dbReference type="SMART" id="SM00298">
    <property type="entry name" value="CHROMO"/>
    <property type="match status" value="1"/>
</dbReference>
<gene>
    <name evidence="4" type="primary">CDY2A</name>
    <name evidence="4" type="ORF">AWC38_SpisGene4045</name>
</gene>
<comment type="caution">
    <text evidence="4">The sequence shown here is derived from an EMBL/GenBank/DDBJ whole genome shotgun (WGS) entry which is preliminary data.</text>
</comment>
<keyword evidence="5" id="KW-1185">Reference proteome</keyword>
<dbReference type="EMBL" id="LSMT01000040">
    <property type="protein sequence ID" value="PFX31146.1"/>
    <property type="molecule type" value="Genomic_DNA"/>
</dbReference>
<dbReference type="Pfam" id="PF00385">
    <property type="entry name" value="Chromo"/>
    <property type="match status" value="1"/>
</dbReference>
<evidence type="ECO:0000313" key="4">
    <source>
        <dbReference type="EMBL" id="PFX31146.1"/>
    </source>
</evidence>
<reference evidence="5" key="1">
    <citation type="journal article" date="2017" name="bioRxiv">
        <title>Comparative analysis of the genomes of Stylophora pistillata and Acropora digitifera provides evidence for extensive differences between species of corals.</title>
        <authorList>
            <person name="Voolstra C.R."/>
            <person name="Li Y."/>
            <person name="Liew Y.J."/>
            <person name="Baumgarten S."/>
            <person name="Zoccola D."/>
            <person name="Flot J.-F."/>
            <person name="Tambutte S."/>
            <person name="Allemand D."/>
            <person name="Aranda M."/>
        </authorList>
    </citation>
    <scope>NUCLEOTIDE SEQUENCE [LARGE SCALE GENOMIC DNA]</scope>
</reference>
<dbReference type="PROSITE" id="PS00598">
    <property type="entry name" value="CHROMO_1"/>
    <property type="match status" value="1"/>
</dbReference>
<sequence length="226" mass="26355">MAAIMARSAKKRVSYHDLHNLSTADPLFDENKKKRRTARKSLGLFEAERIITSREDSEGTKYLIKWKGFSAFQNTWEPEEHLSQLLLRYFESPKPHVDTVQECVDRLRVSLSDALRHKGPTQAVSLEFRHDVFKYLFSGKGRHAEEKNWQLYEENDFSRCKLPTNWSCILDKHGDGVRIRFPVKMRRFLSLSPKTYERVAEVVVEAPRAYTEKISVKFVKVSSSCN</sequence>
<comment type="subcellular location">
    <subcellularLocation>
        <location evidence="1">Nucleus</location>
    </subcellularLocation>
</comment>
<dbReference type="GO" id="GO:0005634">
    <property type="term" value="C:nucleus"/>
    <property type="evidence" value="ECO:0007669"/>
    <property type="project" value="UniProtKB-SubCell"/>
</dbReference>
<evidence type="ECO:0000313" key="5">
    <source>
        <dbReference type="Proteomes" id="UP000225706"/>
    </source>
</evidence>
<evidence type="ECO:0000259" key="3">
    <source>
        <dbReference type="PROSITE" id="PS50013"/>
    </source>
</evidence>
<dbReference type="SUPFAM" id="SSF54160">
    <property type="entry name" value="Chromo domain-like"/>
    <property type="match status" value="1"/>
</dbReference>
<dbReference type="Proteomes" id="UP000225706">
    <property type="component" value="Unassembled WGS sequence"/>
</dbReference>
<evidence type="ECO:0000256" key="2">
    <source>
        <dbReference type="ARBA" id="ARBA00023242"/>
    </source>
</evidence>
<protein>
    <submittedName>
        <fullName evidence="4">Testis-specific chromodomain protein Y 2</fullName>
    </submittedName>
</protein>
<evidence type="ECO:0000256" key="1">
    <source>
        <dbReference type="ARBA" id="ARBA00004123"/>
    </source>
</evidence>
<dbReference type="InterPro" id="IPR023780">
    <property type="entry name" value="Chromo_domain"/>
</dbReference>
<dbReference type="PROSITE" id="PS50013">
    <property type="entry name" value="CHROMO_2"/>
    <property type="match status" value="1"/>
</dbReference>
<dbReference type="InterPro" id="IPR051219">
    <property type="entry name" value="Heterochromatin_chromo-domain"/>
</dbReference>
<dbReference type="InterPro" id="IPR023779">
    <property type="entry name" value="Chromodomain_CS"/>
</dbReference>
<dbReference type="OrthoDB" id="5984192at2759"/>
<organism evidence="4 5">
    <name type="scientific">Stylophora pistillata</name>
    <name type="common">Smooth cauliflower coral</name>
    <dbReference type="NCBI Taxonomy" id="50429"/>
    <lineage>
        <taxon>Eukaryota</taxon>
        <taxon>Metazoa</taxon>
        <taxon>Cnidaria</taxon>
        <taxon>Anthozoa</taxon>
        <taxon>Hexacorallia</taxon>
        <taxon>Scleractinia</taxon>
        <taxon>Astrocoeniina</taxon>
        <taxon>Pocilloporidae</taxon>
        <taxon>Stylophora</taxon>
    </lineage>
</organism>
<name>A0A2B4SP52_STYPI</name>
<dbReference type="InterPro" id="IPR000953">
    <property type="entry name" value="Chromo/chromo_shadow_dom"/>
</dbReference>
<dbReference type="InterPro" id="IPR016197">
    <property type="entry name" value="Chromo-like_dom_sf"/>
</dbReference>
<dbReference type="Gene3D" id="2.40.50.40">
    <property type="match status" value="1"/>
</dbReference>
<accession>A0A2B4SP52</accession>
<dbReference type="CDD" id="cd00024">
    <property type="entry name" value="CD_CSD"/>
    <property type="match status" value="1"/>
</dbReference>
<keyword evidence="2" id="KW-0539">Nucleus</keyword>
<dbReference type="AlphaFoldDB" id="A0A2B4SP52"/>
<feature type="domain" description="Chromo" evidence="3">
    <location>
        <begin position="45"/>
        <end position="82"/>
    </location>
</feature>